<dbReference type="SUPFAM" id="SSF46785">
    <property type="entry name" value="Winged helix' DNA-binding domain"/>
    <property type="match status" value="1"/>
</dbReference>
<dbReference type="InterPro" id="IPR036388">
    <property type="entry name" value="WH-like_DNA-bd_sf"/>
</dbReference>
<dbReference type="PROSITE" id="PS50995">
    <property type="entry name" value="HTH_MARR_2"/>
    <property type="match status" value="1"/>
</dbReference>
<evidence type="ECO:0000313" key="3">
    <source>
        <dbReference type="EMBL" id="MPV90106.1"/>
    </source>
</evidence>
<evidence type="ECO:0000313" key="4">
    <source>
        <dbReference type="Proteomes" id="UP000429644"/>
    </source>
</evidence>
<proteinExistence type="predicted"/>
<name>A0A7J9UZQ1_9MICO</name>
<feature type="region of interest" description="Disordered" evidence="1">
    <location>
        <begin position="157"/>
        <end position="176"/>
    </location>
</feature>
<organism evidence="3 4">
    <name type="scientific">Georgenia ruanii</name>
    <dbReference type="NCBI Taxonomy" id="348442"/>
    <lineage>
        <taxon>Bacteria</taxon>
        <taxon>Bacillati</taxon>
        <taxon>Actinomycetota</taxon>
        <taxon>Actinomycetes</taxon>
        <taxon>Micrococcales</taxon>
        <taxon>Bogoriellaceae</taxon>
        <taxon>Georgenia</taxon>
    </lineage>
</organism>
<gene>
    <name evidence="3" type="ORF">GB882_15630</name>
</gene>
<accession>A0A7J9UZQ1</accession>
<dbReference type="GO" id="GO:0003700">
    <property type="term" value="F:DNA-binding transcription factor activity"/>
    <property type="evidence" value="ECO:0007669"/>
    <property type="project" value="InterPro"/>
</dbReference>
<reference evidence="3 4" key="1">
    <citation type="submission" date="2019-10" db="EMBL/GenBank/DDBJ databases">
        <title>Georgenia wutianyii sp. nov. and Georgenia yuyongxinii sp. nov. isolated from plateau pika (Ochotona curzoniae) in the Qinghai-Tibet plateau of China.</title>
        <authorList>
            <person name="Tian Z."/>
        </authorList>
    </citation>
    <scope>NUCLEOTIDE SEQUENCE [LARGE SCALE GENOMIC DNA]</scope>
    <source>
        <strain evidence="3 4">JCM 15130</strain>
    </source>
</reference>
<dbReference type="InterPro" id="IPR000835">
    <property type="entry name" value="HTH_MarR-typ"/>
</dbReference>
<dbReference type="Pfam" id="PF01047">
    <property type="entry name" value="MarR"/>
    <property type="match status" value="1"/>
</dbReference>
<dbReference type="InterPro" id="IPR036390">
    <property type="entry name" value="WH_DNA-bd_sf"/>
</dbReference>
<dbReference type="AlphaFoldDB" id="A0A7J9UZQ1"/>
<dbReference type="Gene3D" id="1.10.10.10">
    <property type="entry name" value="Winged helix-like DNA-binding domain superfamily/Winged helix DNA-binding domain"/>
    <property type="match status" value="1"/>
</dbReference>
<keyword evidence="4" id="KW-1185">Reference proteome</keyword>
<evidence type="ECO:0000256" key="1">
    <source>
        <dbReference type="SAM" id="MobiDB-lite"/>
    </source>
</evidence>
<dbReference type="GO" id="GO:0006950">
    <property type="term" value="P:response to stress"/>
    <property type="evidence" value="ECO:0007669"/>
    <property type="project" value="TreeGrafter"/>
</dbReference>
<dbReference type="EMBL" id="WHPD01003371">
    <property type="protein sequence ID" value="MPV90106.1"/>
    <property type="molecule type" value="Genomic_DNA"/>
</dbReference>
<protein>
    <submittedName>
        <fullName evidence="3">MarR family transcriptional regulator</fullName>
    </submittedName>
</protein>
<dbReference type="SMART" id="SM00347">
    <property type="entry name" value="HTH_MARR"/>
    <property type="match status" value="1"/>
</dbReference>
<dbReference type="PANTHER" id="PTHR33164:SF57">
    <property type="entry name" value="MARR-FAMILY TRANSCRIPTIONAL REGULATOR"/>
    <property type="match status" value="1"/>
</dbReference>
<comment type="caution">
    <text evidence="3">The sequence shown here is derived from an EMBL/GenBank/DDBJ whole genome shotgun (WGS) entry which is preliminary data.</text>
</comment>
<feature type="domain" description="HTH marR-type" evidence="2">
    <location>
        <begin position="16"/>
        <end position="148"/>
    </location>
</feature>
<dbReference type="PANTHER" id="PTHR33164">
    <property type="entry name" value="TRANSCRIPTIONAL REGULATOR, MARR FAMILY"/>
    <property type="match status" value="1"/>
</dbReference>
<evidence type="ECO:0000259" key="2">
    <source>
        <dbReference type="PROSITE" id="PS50995"/>
    </source>
</evidence>
<dbReference type="Proteomes" id="UP000429644">
    <property type="component" value="Unassembled WGS sequence"/>
</dbReference>
<dbReference type="InterPro" id="IPR039422">
    <property type="entry name" value="MarR/SlyA-like"/>
</dbReference>
<sequence length="176" mass="19158">MVDEAPRPGDADEQLHSAFLALLRWTSRSAVRTRLWTGDGVELTPTDAWLIDALAAHGPMRVTTLAGWQGVDKSTVTPQVRRLERAGLVDRRPDPEDGRASLLTLSAHGREVRERVRAAGGQALAQSLASWDDTDRRALAELLTRFVATVEQAERGEALGHGVGRPGMAPRDAPRD</sequence>